<dbReference type="GO" id="GO:0019677">
    <property type="term" value="P:NAD+ catabolic process"/>
    <property type="evidence" value="ECO:0007669"/>
    <property type="project" value="TreeGrafter"/>
</dbReference>
<accession>Q6BV93</accession>
<dbReference type="CDD" id="cd03429">
    <property type="entry name" value="NUDIX_NADH_pyrophosphatase_Nudt13"/>
    <property type="match status" value="1"/>
</dbReference>
<dbReference type="GeneID" id="2900302"/>
<evidence type="ECO:0000256" key="5">
    <source>
        <dbReference type="ARBA" id="ARBA00022723"/>
    </source>
</evidence>
<dbReference type="InterPro" id="IPR049734">
    <property type="entry name" value="NudC-like_C"/>
</dbReference>
<evidence type="ECO:0000256" key="4">
    <source>
        <dbReference type="ARBA" id="ARBA00012381"/>
    </source>
</evidence>
<dbReference type="PANTHER" id="PTHR42904">
    <property type="entry name" value="NUDIX HYDROLASE, NUDC SUBFAMILY"/>
    <property type="match status" value="1"/>
</dbReference>
<evidence type="ECO:0000256" key="7">
    <source>
        <dbReference type="ARBA" id="ARBA00022842"/>
    </source>
</evidence>
<dbReference type="AlphaFoldDB" id="Q6BV93"/>
<dbReference type="InterPro" id="IPR050241">
    <property type="entry name" value="NAD-cap_RNA_hydrolase_NudC"/>
</dbReference>
<dbReference type="Pfam" id="PF00293">
    <property type="entry name" value="NUDIX"/>
    <property type="match status" value="1"/>
</dbReference>
<dbReference type="FunCoup" id="Q6BV93">
    <property type="interactions" value="110"/>
</dbReference>
<dbReference type="Gene3D" id="3.90.79.20">
    <property type="match status" value="1"/>
</dbReference>
<evidence type="ECO:0000256" key="3">
    <source>
        <dbReference type="ARBA" id="ARBA00009595"/>
    </source>
</evidence>
<dbReference type="HOGENOM" id="CLU_037162_0_2_1"/>
<keyword evidence="12" id="KW-1185">Reference proteome</keyword>
<dbReference type="OMA" id="CNTRTTL"/>
<feature type="domain" description="Nudix hydrolase" evidence="10">
    <location>
        <begin position="303"/>
        <end position="441"/>
    </location>
</feature>
<evidence type="ECO:0000256" key="9">
    <source>
        <dbReference type="ARBA" id="ARBA00023679"/>
    </source>
</evidence>
<dbReference type="InParanoid" id="Q6BV93"/>
<dbReference type="SUPFAM" id="SSF55811">
    <property type="entry name" value="Nudix"/>
    <property type="match status" value="1"/>
</dbReference>
<dbReference type="GO" id="GO:0035529">
    <property type="term" value="F:NADH pyrophosphatase activity"/>
    <property type="evidence" value="ECO:0007669"/>
    <property type="project" value="TreeGrafter"/>
</dbReference>
<keyword evidence="5" id="KW-0479">Metal-binding</keyword>
<dbReference type="GO" id="GO:0005829">
    <property type="term" value="C:cytosol"/>
    <property type="evidence" value="ECO:0007669"/>
    <property type="project" value="TreeGrafter"/>
</dbReference>
<dbReference type="InterPro" id="IPR015797">
    <property type="entry name" value="NUDIX_hydrolase-like_dom_sf"/>
</dbReference>
<comment type="cofactor">
    <cofactor evidence="1">
        <name>Mg(2+)</name>
        <dbReference type="ChEBI" id="CHEBI:18420"/>
    </cofactor>
</comment>
<protein>
    <recommendedName>
        <fullName evidence="4">NAD(+) diphosphatase</fullName>
        <ecNumber evidence="4">3.6.1.22</ecNumber>
    </recommendedName>
</protein>
<dbReference type="PANTHER" id="PTHR42904:SF6">
    <property type="entry name" value="NAD-CAPPED RNA HYDROLASE NUDT12"/>
    <property type="match status" value="1"/>
</dbReference>
<dbReference type="GO" id="GO:0006742">
    <property type="term" value="P:NADP+ catabolic process"/>
    <property type="evidence" value="ECO:0007669"/>
    <property type="project" value="TreeGrafter"/>
</dbReference>
<comment type="catalytic activity">
    <reaction evidence="9">
        <text>a 5'-end NAD(+)-phospho-ribonucleoside in mRNA + H2O = a 5'-end phospho-adenosine-phospho-ribonucleoside in mRNA + beta-nicotinamide D-ribonucleotide + 2 H(+)</text>
        <dbReference type="Rhea" id="RHEA:60876"/>
        <dbReference type="Rhea" id="RHEA-COMP:15698"/>
        <dbReference type="Rhea" id="RHEA-COMP:15719"/>
        <dbReference type="ChEBI" id="CHEBI:14649"/>
        <dbReference type="ChEBI" id="CHEBI:15377"/>
        <dbReference type="ChEBI" id="CHEBI:15378"/>
        <dbReference type="ChEBI" id="CHEBI:144029"/>
        <dbReference type="ChEBI" id="CHEBI:144051"/>
    </reaction>
    <physiologicalReaction direction="left-to-right" evidence="9">
        <dbReference type="Rhea" id="RHEA:60877"/>
    </physiologicalReaction>
</comment>
<dbReference type="EMBL" id="CR382135">
    <property type="protein sequence ID" value="CAG85922.2"/>
    <property type="molecule type" value="Genomic_DNA"/>
</dbReference>
<keyword evidence="8" id="KW-0520">NAD</keyword>
<dbReference type="InterPro" id="IPR000086">
    <property type="entry name" value="NUDIX_hydrolase_dom"/>
</dbReference>
<sequence length="461" mass="51441">MGVFSKIPRLSIRFQSSISKSKQDSYYKMSGNVLNPIHGQDHSSYFGAEIVNRVSFLREDSDFISNSVAHDSTRFIFFDKTNPLINKGGDQKLVMLTNGDHQLGAKESVKKGIFSLESWRKTIEDWSSGNKDQDPGLRDNNMPTFLFLGLEDESVGLNLSSLKSVEDPDNGSEEKYLDYQGRYQGIPYYAVDLSQSTELQNTIINHVAESNGIDKSNLIFSHSRKHYLGFSPKEAALYSHGKMFLDWLSRNRFCPGCGSRVIPIHAGGKLRCTNEETEGMNENDEIQYVCPVRNATVSNVSFPRTDAVVITAITNTERTKVLLSLAKRYADTKLYACTAGFMEPSETVEVATKREIWEETGVVCSDINIVSTQPWPFPGNLMIGCLGVVEFNGVNEVIHLGHDRELADARWFDVGFIKTLINGTNDQTTNPEGLLLPSKESIAFSLIKMVVDQASEPSNKL</sequence>
<dbReference type="Gene3D" id="3.90.79.10">
    <property type="entry name" value="Nucleoside Triphosphate Pyrophosphohydrolase"/>
    <property type="match status" value="1"/>
</dbReference>
<evidence type="ECO:0000256" key="6">
    <source>
        <dbReference type="ARBA" id="ARBA00022801"/>
    </source>
</evidence>
<dbReference type="KEGG" id="dha:DEHA2C04400g"/>
<evidence type="ECO:0000313" key="11">
    <source>
        <dbReference type="EMBL" id="CAG85922.2"/>
    </source>
</evidence>
<dbReference type="eggNOG" id="KOG3084">
    <property type="taxonomic scope" value="Eukaryota"/>
</dbReference>
<dbReference type="Pfam" id="PF09297">
    <property type="entry name" value="Zn_ribbon_NUD"/>
    <property type="match status" value="1"/>
</dbReference>
<keyword evidence="7" id="KW-0460">Magnesium</keyword>
<comment type="similarity">
    <text evidence="3">Belongs to the Nudix hydrolase family. NudC subfamily.</text>
</comment>
<dbReference type="STRING" id="284592.Q6BV93"/>
<dbReference type="EC" id="3.6.1.22" evidence="4"/>
<name>Q6BV93_DEBHA</name>
<dbReference type="RefSeq" id="XP_457876.2">
    <property type="nucleotide sequence ID" value="XM_457876.1"/>
</dbReference>
<dbReference type="VEuPathDB" id="FungiDB:DEHA2C04400g"/>
<dbReference type="GO" id="GO:0046872">
    <property type="term" value="F:metal ion binding"/>
    <property type="evidence" value="ECO:0007669"/>
    <property type="project" value="UniProtKB-KW"/>
</dbReference>
<comment type="cofactor">
    <cofactor evidence="2">
        <name>Zn(2+)</name>
        <dbReference type="ChEBI" id="CHEBI:29105"/>
    </cofactor>
</comment>
<evidence type="ECO:0000256" key="8">
    <source>
        <dbReference type="ARBA" id="ARBA00023027"/>
    </source>
</evidence>
<dbReference type="OrthoDB" id="10249612at2759"/>
<evidence type="ECO:0000256" key="1">
    <source>
        <dbReference type="ARBA" id="ARBA00001946"/>
    </source>
</evidence>
<reference evidence="11 12" key="1">
    <citation type="journal article" date="2004" name="Nature">
        <title>Genome evolution in yeasts.</title>
        <authorList>
            <consortium name="Genolevures"/>
            <person name="Dujon B."/>
            <person name="Sherman D."/>
            <person name="Fischer G."/>
            <person name="Durrens P."/>
            <person name="Casaregola S."/>
            <person name="Lafontaine I."/>
            <person name="de Montigny J."/>
            <person name="Marck C."/>
            <person name="Neuveglise C."/>
            <person name="Talla E."/>
            <person name="Goffard N."/>
            <person name="Frangeul L."/>
            <person name="Aigle M."/>
            <person name="Anthouard V."/>
            <person name="Babour A."/>
            <person name="Barbe V."/>
            <person name="Barnay S."/>
            <person name="Blanchin S."/>
            <person name="Beckerich J.M."/>
            <person name="Beyne E."/>
            <person name="Bleykasten C."/>
            <person name="Boisrame A."/>
            <person name="Boyer J."/>
            <person name="Cattolico L."/>
            <person name="Confanioleri F."/>
            <person name="de Daruvar A."/>
            <person name="Despons L."/>
            <person name="Fabre E."/>
            <person name="Fairhead C."/>
            <person name="Ferry-Dumazet H."/>
            <person name="Groppi A."/>
            <person name="Hantraye F."/>
            <person name="Hennequin C."/>
            <person name="Jauniaux N."/>
            <person name="Joyet P."/>
            <person name="Kachouri R."/>
            <person name="Kerrest A."/>
            <person name="Koszul R."/>
            <person name="Lemaire M."/>
            <person name="Lesur I."/>
            <person name="Ma L."/>
            <person name="Muller H."/>
            <person name="Nicaud J.M."/>
            <person name="Nikolski M."/>
            <person name="Oztas S."/>
            <person name="Ozier-Kalogeropoulos O."/>
            <person name="Pellenz S."/>
            <person name="Potier S."/>
            <person name="Richard G.F."/>
            <person name="Straub M.L."/>
            <person name="Suleau A."/>
            <person name="Swennene D."/>
            <person name="Tekaia F."/>
            <person name="Wesolowski-Louvel M."/>
            <person name="Westhof E."/>
            <person name="Wirth B."/>
            <person name="Zeniou-Meyer M."/>
            <person name="Zivanovic I."/>
            <person name="Bolotin-Fukuhara M."/>
            <person name="Thierry A."/>
            <person name="Bouchier C."/>
            <person name="Caudron B."/>
            <person name="Scarpelli C."/>
            <person name="Gaillardin C."/>
            <person name="Weissenbach J."/>
            <person name="Wincker P."/>
            <person name="Souciet J.L."/>
        </authorList>
    </citation>
    <scope>NUCLEOTIDE SEQUENCE [LARGE SCALE GENOMIC DNA]</scope>
    <source>
        <strain evidence="12">ATCC 36239 / CBS 767 / BCRC 21394 / JCM 1990 / NBRC 0083 / IGC 2968</strain>
    </source>
</reference>
<evidence type="ECO:0000259" key="10">
    <source>
        <dbReference type="PROSITE" id="PS51462"/>
    </source>
</evidence>
<proteinExistence type="inferred from homology"/>
<dbReference type="Proteomes" id="UP000000599">
    <property type="component" value="Chromosome C"/>
</dbReference>
<dbReference type="PROSITE" id="PS51462">
    <property type="entry name" value="NUDIX"/>
    <property type="match status" value="1"/>
</dbReference>
<dbReference type="InterPro" id="IPR015376">
    <property type="entry name" value="Znr_NADH_PPase"/>
</dbReference>
<organism evidence="11 12">
    <name type="scientific">Debaryomyces hansenii (strain ATCC 36239 / CBS 767 / BCRC 21394 / JCM 1990 / NBRC 0083 / IGC 2968)</name>
    <name type="common">Yeast</name>
    <name type="synonym">Torulaspora hansenii</name>
    <dbReference type="NCBI Taxonomy" id="284592"/>
    <lineage>
        <taxon>Eukaryota</taxon>
        <taxon>Fungi</taxon>
        <taxon>Dikarya</taxon>
        <taxon>Ascomycota</taxon>
        <taxon>Saccharomycotina</taxon>
        <taxon>Pichiomycetes</taxon>
        <taxon>Debaryomycetaceae</taxon>
        <taxon>Debaryomyces</taxon>
    </lineage>
</organism>
<evidence type="ECO:0000313" key="12">
    <source>
        <dbReference type="Proteomes" id="UP000000599"/>
    </source>
</evidence>
<gene>
    <name evidence="11" type="ordered locus">DEHA2C04400g</name>
</gene>
<keyword evidence="6" id="KW-0378">Hydrolase</keyword>
<dbReference type="GO" id="GO:0005777">
    <property type="term" value="C:peroxisome"/>
    <property type="evidence" value="ECO:0007669"/>
    <property type="project" value="TreeGrafter"/>
</dbReference>
<evidence type="ECO:0000256" key="2">
    <source>
        <dbReference type="ARBA" id="ARBA00001947"/>
    </source>
</evidence>